<keyword evidence="2" id="KW-1185">Reference proteome</keyword>
<gene>
    <name evidence="1" type="ORF">L3X38_036286</name>
</gene>
<comment type="caution">
    <text evidence="1">The sequence shown here is derived from an EMBL/GenBank/DDBJ whole genome shotgun (WGS) entry which is preliminary data.</text>
</comment>
<reference evidence="1 2" key="1">
    <citation type="journal article" date="2022" name="G3 (Bethesda)">
        <title>Whole-genome sequence and methylome profiling of the almond [Prunus dulcis (Mill.) D.A. Webb] cultivar 'Nonpareil'.</title>
        <authorList>
            <person name="D'Amico-Willman K.M."/>
            <person name="Ouma W.Z."/>
            <person name="Meulia T."/>
            <person name="Sideli G.M."/>
            <person name="Gradziel T.M."/>
            <person name="Fresnedo-Ramirez J."/>
        </authorList>
    </citation>
    <scope>NUCLEOTIDE SEQUENCE [LARGE SCALE GENOMIC DNA]</scope>
    <source>
        <strain evidence="1">Clone GOH B32 T37-40</strain>
    </source>
</reference>
<sequence length="99" mass="10417">MILYLLADSQKHAVNPAKSATQACASIATTKGSAFHTSSPKSTWSVDSGATDHMTFDPGQLLVAKISSQGRRLVVVLGGANSTTLTGHRIVRPRLVKLS</sequence>
<proteinExistence type="predicted"/>
<evidence type="ECO:0000313" key="2">
    <source>
        <dbReference type="Proteomes" id="UP001054821"/>
    </source>
</evidence>
<dbReference type="AlphaFoldDB" id="A0AAD4V2G2"/>
<evidence type="ECO:0000313" key="1">
    <source>
        <dbReference type="EMBL" id="KAI5316579.1"/>
    </source>
</evidence>
<accession>A0AAD4V2G2</accession>
<name>A0AAD4V2G2_PRUDU</name>
<dbReference type="EMBL" id="JAJFAZ020000007">
    <property type="protein sequence ID" value="KAI5316579.1"/>
    <property type="molecule type" value="Genomic_DNA"/>
</dbReference>
<organism evidence="1 2">
    <name type="scientific">Prunus dulcis</name>
    <name type="common">Almond</name>
    <name type="synonym">Amygdalus dulcis</name>
    <dbReference type="NCBI Taxonomy" id="3755"/>
    <lineage>
        <taxon>Eukaryota</taxon>
        <taxon>Viridiplantae</taxon>
        <taxon>Streptophyta</taxon>
        <taxon>Embryophyta</taxon>
        <taxon>Tracheophyta</taxon>
        <taxon>Spermatophyta</taxon>
        <taxon>Magnoliopsida</taxon>
        <taxon>eudicotyledons</taxon>
        <taxon>Gunneridae</taxon>
        <taxon>Pentapetalae</taxon>
        <taxon>rosids</taxon>
        <taxon>fabids</taxon>
        <taxon>Rosales</taxon>
        <taxon>Rosaceae</taxon>
        <taxon>Amygdaloideae</taxon>
        <taxon>Amygdaleae</taxon>
        <taxon>Prunus</taxon>
    </lineage>
</organism>
<protein>
    <submittedName>
        <fullName evidence="1">Uncharacterized protein</fullName>
    </submittedName>
</protein>
<dbReference type="Proteomes" id="UP001054821">
    <property type="component" value="Chromosome 7"/>
</dbReference>